<keyword evidence="3" id="KW-1185">Reference proteome</keyword>
<dbReference type="EMBL" id="BMAV01007309">
    <property type="protein sequence ID" value="GFY50071.1"/>
    <property type="molecule type" value="Genomic_DNA"/>
</dbReference>
<feature type="compositionally biased region" description="Polar residues" evidence="1">
    <location>
        <begin position="84"/>
        <end position="93"/>
    </location>
</feature>
<feature type="compositionally biased region" description="Basic and acidic residues" evidence="1">
    <location>
        <begin position="61"/>
        <end position="83"/>
    </location>
</feature>
<organism evidence="2 3">
    <name type="scientific">Trichonephila inaurata madagascariensis</name>
    <dbReference type="NCBI Taxonomy" id="2747483"/>
    <lineage>
        <taxon>Eukaryota</taxon>
        <taxon>Metazoa</taxon>
        <taxon>Ecdysozoa</taxon>
        <taxon>Arthropoda</taxon>
        <taxon>Chelicerata</taxon>
        <taxon>Arachnida</taxon>
        <taxon>Araneae</taxon>
        <taxon>Araneomorphae</taxon>
        <taxon>Entelegynae</taxon>
        <taxon>Araneoidea</taxon>
        <taxon>Nephilidae</taxon>
        <taxon>Trichonephila</taxon>
        <taxon>Trichonephila inaurata</taxon>
    </lineage>
</organism>
<comment type="caution">
    <text evidence="2">The sequence shown here is derived from an EMBL/GenBank/DDBJ whole genome shotgun (WGS) entry which is preliminary data.</text>
</comment>
<accession>A0A8X7BYN9</accession>
<name>A0A8X7BYN9_9ARAC</name>
<feature type="region of interest" description="Disordered" evidence="1">
    <location>
        <begin position="61"/>
        <end position="93"/>
    </location>
</feature>
<dbReference type="AlphaFoldDB" id="A0A8X7BYN9"/>
<gene>
    <name evidence="2" type="ORF">TNIN_123131</name>
</gene>
<reference evidence="2" key="1">
    <citation type="submission" date="2020-08" db="EMBL/GenBank/DDBJ databases">
        <title>Multicomponent nature underlies the extraordinary mechanical properties of spider dragline silk.</title>
        <authorList>
            <person name="Kono N."/>
            <person name="Nakamura H."/>
            <person name="Mori M."/>
            <person name="Yoshida Y."/>
            <person name="Ohtoshi R."/>
            <person name="Malay A.D."/>
            <person name="Moran D.A.P."/>
            <person name="Tomita M."/>
            <person name="Numata K."/>
            <person name="Arakawa K."/>
        </authorList>
    </citation>
    <scope>NUCLEOTIDE SEQUENCE</scope>
</reference>
<evidence type="ECO:0000256" key="1">
    <source>
        <dbReference type="SAM" id="MobiDB-lite"/>
    </source>
</evidence>
<protein>
    <submittedName>
        <fullName evidence="2">Uncharacterized protein</fullName>
    </submittedName>
</protein>
<dbReference type="Proteomes" id="UP000886998">
    <property type="component" value="Unassembled WGS sequence"/>
</dbReference>
<evidence type="ECO:0000313" key="2">
    <source>
        <dbReference type="EMBL" id="GFY50071.1"/>
    </source>
</evidence>
<evidence type="ECO:0000313" key="3">
    <source>
        <dbReference type="Proteomes" id="UP000886998"/>
    </source>
</evidence>
<proteinExistence type="predicted"/>
<sequence length="93" mass="10534">MSRWSYEKDSRAGQKSRLWPVLTTDVSLIEEGGGHSACALLPQERANIFLRLRTKLEDRCDGKVPNKSRPDGIRRKSILRDGTDNNLSGMDVY</sequence>